<keyword evidence="3" id="KW-1185">Reference proteome</keyword>
<gene>
    <name evidence="2" type="primary">TCL1B</name>
</gene>
<evidence type="ECO:0000313" key="2">
    <source>
        <dbReference type="Ensembl" id="ENSSSUP00005017867.1"/>
    </source>
</evidence>
<protein>
    <submittedName>
        <fullName evidence="2">T cell leukemia/lymphoma 1B</fullName>
    </submittedName>
</protein>
<dbReference type="Ensembl" id="ENSSSUT00005020357.1">
    <property type="protein sequence ID" value="ENSSSUP00005017867.1"/>
    <property type="gene ID" value="ENSSSUG00005011511.1"/>
</dbReference>
<dbReference type="InterPro" id="IPR004832">
    <property type="entry name" value="TCL1_MTCP1"/>
</dbReference>
<accession>A0A673U974</accession>
<evidence type="ECO:0000313" key="3">
    <source>
        <dbReference type="Proteomes" id="UP000472268"/>
    </source>
</evidence>
<dbReference type="PANTHER" id="PTHR14060:SF2">
    <property type="entry name" value="T-CELL LEUKEMIA_LYMPHOMA PROTEIN 1B"/>
    <property type="match status" value="1"/>
</dbReference>
<organism evidence="2 3">
    <name type="scientific">Suricata suricatta</name>
    <name type="common">Meerkat</name>
    <dbReference type="NCBI Taxonomy" id="37032"/>
    <lineage>
        <taxon>Eukaryota</taxon>
        <taxon>Metazoa</taxon>
        <taxon>Chordata</taxon>
        <taxon>Craniata</taxon>
        <taxon>Vertebrata</taxon>
        <taxon>Euteleostomi</taxon>
        <taxon>Mammalia</taxon>
        <taxon>Eutheria</taxon>
        <taxon>Laurasiatheria</taxon>
        <taxon>Carnivora</taxon>
        <taxon>Feliformia</taxon>
        <taxon>Herpestidae</taxon>
        <taxon>Suricata</taxon>
    </lineage>
</organism>
<dbReference type="FunFam" id="2.40.15.10:FF:000003">
    <property type="entry name" value="T cell leukemia/lymphoma 1B"/>
    <property type="match status" value="1"/>
</dbReference>
<dbReference type="InterPro" id="IPR036672">
    <property type="entry name" value="TCL1_MTCP1_sf"/>
</dbReference>
<dbReference type="Pfam" id="PF01840">
    <property type="entry name" value="TCL1_MTCP1"/>
    <property type="match status" value="1"/>
</dbReference>
<dbReference type="PANTHER" id="PTHR14060">
    <property type="entry name" value="PROTEIN P13 MTCP-1"/>
    <property type="match status" value="1"/>
</dbReference>
<evidence type="ECO:0000256" key="1">
    <source>
        <dbReference type="ARBA" id="ARBA00006399"/>
    </source>
</evidence>
<sequence>MASGTSPFSGAPPEFLQARRPGIYEDENGRTWVAVVIRLGPSQRALSSVSPSIAWESSITVHLWQMPVHPQEPMPPSQLSLSRLPFMWLLYSRKKYKAADTRFWEIASHGQVDSIEELVLTRLPGRVA</sequence>
<name>A0A673U974_SURSU</name>
<dbReference type="OMA" id="MWQMPVH"/>
<reference evidence="2" key="3">
    <citation type="submission" date="2025-09" db="UniProtKB">
        <authorList>
            <consortium name="Ensembl"/>
        </authorList>
    </citation>
    <scope>IDENTIFICATION</scope>
</reference>
<dbReference type="GO" id="GO:0043539">
    <property type="term" value="F:protein serine/threonine kinase activator activity"/>
    <property type="evidence" value="ECO:0007669"/>
    <property type="project" value="InterPro"/>
</dbReference>
<proteinExistence type="inferred from homology"/>
<dbReference type="Proteomes" id="UP000472268">
    <property type="component" value="Chromosome 9"/>
</dbReference>
<dbReference type="Gene3D" id="2.40.15.10">
    <property type="entry name" value="TCL1/MTCP1"/>
    <property type="match status" value="1"/>
</dbReference>
<comment type="similarity">
    <text evidence="1">Belongs to the TCL1 family.</text>
</comment>
<dbReference type="AlphaFoldDB" id="A0A673U974"/>
<reference evidence="2 3" key="1">
    <citation type="submission" date="2019-05" db="EMBL/GenBank/DDBJ databases">
        <title>A Chromosome-scale Meerkat (S. suricatta) Genome Assembly.</title>
        <authorList>
            <person name="Dudchenko O."/>
            <person name="Lieberman Aiden E."/>
            <person name="Tung J."/>
            <person name="Barreiro L.B."/>
            <person name="Clutton-Brock T.H."/>
        </authorList>
    </citation>
    <scope>NUCLEOTIDE SEQUENCE [LARGE SCALE GENOMIC DNA]</scope>
</reference>
<dbReference type="SUPFAM" id="SSF50904">
    <property type="entry name" value="Oncogene products"/>
    <property type="match status" value="1"/>
</dbReference>
<reference evidence="2" key="2">
    <citation type="submission" date="2025-08" db="UniProtKB">
        <authorList>
            <consortium name="Ensembl"/>
        </authorList>
    </citation>
    <scope>IDENTIFICATION</scope>
</reference>